<keyword evidence="2" id="KW-1185">Reference proteome</keyword>
<accession>A0A4Y7SU71</accession>
<gene>
    <name evidence="1" type="ORF">FA13DRAFT_1738346</name>
</gene>
<sequence length="62" mass="7025">MTAAPGARFPNDVEEGSQVANREWQKLTEQNGRSWATLNSCPMRRRTRFDALPFALNCKLGE</sequence>
<dbReference type="AlphaFoldDB" id="A0A4Y7SU71"/>
<name>A0A4Y7SU71_COPMI</name>
<reference evidence="1 2" key="1">
    <citation type="journal article" date="2019" name="Nat. Ecol. Evol.">
        <title>Megaphylogeny resolves global patterns of mushroom evolution.</title>
        <authorList>
            <person name="Varga T."/>
            <person name="Krizsan K."/>
            <person name="Foldi C."/>
            <person name="Dima B."/>
            <person name="Sanchez-Garcia M."/>
            <person name="Sanchez-Ramirez S."/>
            <person name="Szollosi G.J."/>
            <person name="Szarkandi J.G."/>
            <person name="Papp V."/>
            <person name="Albert L."/>
            <person name="Andreopoulos W."/>
            <person name="Angelini C."/>
            <person name="Antonin V."/>
            <person name="Barry K.W."/>
            <person name="Bougher N.L."/>
            <person name="Buchanan P."/>
            <person name="Buyck B."/>
            <person name="Bense V."/>
            <person name="Catcheside P."/>
            <person name="Chovatia M."/>
            <person name="Cooper J."/>
            <person name="Damon W."/>
            <person name="Desjardin D."/>
            <person name="Finy P."/>
            <person name="Geml J."/>
            <person name="Haridas S."/>
            <person name="Hughes K."/>
            <person name="Justo A."/>
            <person name="Karasinski D."/>
            <person name="Kautmanova I."/>
            <person name="Kiss B."/>
            <person name="Kocsube S."/>
            <person name="Kotiranta H."/>
            <person name="LaButti K.M."/>
            <person name="Lechner B.E."/>
            <person name="Liimatainen K."/>
            <person name="Lipzen A."/>
            <person name="Lukacs Z."/>
            <person name="Mihaltcheva S."/>
            <person name="Morgado L.N."/>
            <person name="Niskanen T."/>
            <person name="Noordeloos M.E."/>
            <person name="Ohm R.A."/>
            <person name="Ortiz-Santana B."/>
            <person name="Ovrebo C."/>
            <person name="Racz N."/>
            <person name="Riley R."/>
            <person name="Savchenko A."/>
            <person name="Shiryaev A."/>
            <person name="Soop K."/>
            <person name="Spirin V."/>
            <person name="Szebenyi C."/>
            <person name="Tomsovsky M."/>
            <person name="Tulloss R.E."/>
            <person name="Uehling J."/>
            <person name="Grigoriev I.V."/>
            <person name="Vagvolgyi C."/>
            <person name="Papp T."/>
            <person name="Martin F.M."/>
            <person name="Miettinen O."/>
            <person name="Hibbett D.S."/>
            <person name="Nagy L.G."/>
        </authorList>
    </citation>
    <scope>NUCLEOTIDE SEQUENCE [LARGE SCALE GENOMIC DNA]</scope>
    <source>
        <strain evidence="1 2">FP101781</strain>
    </source>
</reference>
<dbReference type="Proteomes" id="UP000298030">
    <property type="component" value="Unassembled WGS sequence"/>
</dbReference>
<protein>
    <submittedName>
        <fullName evidence="1">Uncharacterized protein</fullName>
    </submittedName>
</protein>
<organism evidence="1 2">
    <name type="scientific">Coprinellus micaceus</name>
    <name type="common">Glistening ink-cap mushroom</name>
    <name type="synonym">Coprinus micaceus</name>
    <dbReference type="NCBI Taxonomy" id="71717"/>
    <lineage>
        <taxon>Eukaryota</taxon>
        <taxon>Fungi</taxon>
        <taxon>Dikarya</taxon>
        <taxon>Basidiomycota</taxon>
        <taxon>Agaricomycotina</taxon>
        <taxon>Agaricomycetes</taxon>
        <taxon>Agaricomycetidae</taxon>
        <taxon>Agaricales</taxon>
        <taxon>Agaricineae</taxon>
        <taxon>Psathyrellaceae</taxon>
        <taxon>Coprinellus</taxon>
    </lineage>
</organism>
<evidence type="ECO:0000313" key="1">
    <source>
        <dbReference type="EMBL" id="TEB25415.1"/>
    </source>
</evidence>
<proteinExistence type="predicted"/>
<comment type="caution">
    <text evidence="1">The sequence shown here is derived from an EMBL/GenBank/DDBJ whole genome shotgun (WGS) entry which is preliminary data.</text>
</comment>
<evidence type="ECO:0000313" key="2">
    <source>
        <dbReference type="Proteomes" id="UP000298030"/>
    </source>
</evidence>
<dbReference type="EMBL" id="QPFP01000057">
    <property type="protein sequence ID" value="TEB25415.1"/>
    <property type="molecule type" value="Genomic_DNA"/>
</dbReference>